<accession>A0A6H5HY84</accession>
<dbReference type="InterPro" id="IPR043504">
    <property type="entry name" value="Peptidase_S1_PA_chymotrypsin"/>
</dbReference>
<name>A0A6H5HY84_9HYME</name>
<keyword evidence="4" id="KW-1185">Reference proteome</keyword>
<dbReference type="InterPro" id="IPR018114">
    <property type="entry name" value="TRYPSIN_HIS"/>
</dbReference>
<dbReference type="InterPro" id="IPR001254">
    <property type="entry name" value="Trypsin_dom"/>
</dbReference>
<keyword evidence="1" id="KW-1015">Disulfide bond</keyword>
<protein>
    <recommendedName>
        <fullName evidence="2">Peptidase S1 domain-containing protein</fullName>
    </recommendedName>
</protein>
<feature type="domain" description="Peptidase S1" evidence="2">
    <location>
        <begin position="65"/>
        <end position="174"/>
    </location>
</feature>
<dbReference type="SUPFAM" id="SSF50494">
    <property type="entry name" value="Trypsin-like serine proteases"/>
    <property type="match status" value="2"/>
</dbReference>
<dbReference type="Proteomes" id="UP000479190">
    <property type="component" value="Unassembled WGS sequence"/>
</dbReference>
<dbReference type="OrthoDB" id="10059102at2759"/>
<dbReference type="GO" id="GO:0004252">
    <property type="term" value="F:serine-type endopeptidase activity"/>
    <property type="evidence" value="ECO:0007669"/>
    <property type="project" value="InterPro"/>
</dbReference>
<gene>
    <name evidence="3" type="ORF">TBRA_LOCUS1120</name>
</gene>
<dbReference type="PROSITE" id="PS00134">
    <property type="entry name" value="TRYPSIN_HIS"/>
    <property type="match status" value="1"/>
</dbReference>
<dbReference type="InterPro" id="IPR009003">
    <property type="entry name" value="Peptidase_S1_PA"/>
</dbReference>
<dbReference type="Gene3D" id="2.40.10.10">
    <property type="entry name" value="Trypsin-like serine proteases"/>
    <property type="match status" value="2"/>
</dbReference>
<reference evidence="3 4" key="1">
    <citation type="submission" date="2020-02" db="EMBL/GenBank/DDBJ databases">
        <authorList>
            <person name="Ferguson B K."/>
        </authorList>
    </citation>
    <scope>NUCLEOTIDE SEQUENCE [LARGE SCALE GENOMIC DNA]</scope>
</reference>
<organism evidence="3 4">
    <name type="scientific">Trichogramma brassicae</name>
    <dbReference type="NCBI Taxonomy" id="86971"/>
    <lineage>
        <taxon>Eukaryota</taxon>
        <taxon>Metazoa</taxon>
        <taxon>Ecdysozoa</taxon>
        <taxon>Arthropoda</taxon>
        <taxon>Hexapoda</taxon>
        <taxon>Insecta</taxon>
        <taxon>Pterygota</taxon>
        <taxon>Neoptera</taxon>
        <taxon>Endopterygota</taxon>
        <taxon>Hymenoptera</taxon>
        <taxon>Apocrita</taxon>
        <taxon>Proctotrupomorpha</taxon>
        <taxon>Chalcidoidea</taxon>
        <taxon>Trichogrammatidae</taxon>
        <taxon>Trichogramma</taxon>
    </lineage>
</organism>
<dbReference type="GO" id="GO:0006508">
    <property type="term" value="P:proteolysis"/>
    <property type="evidence" value="ECO:0007669"/>
    <property type="project" value="InterPro"/>
</dbReference>
<evidence type="ECO:0000256" key="1">
    <source>
        <dbReference type="ARBA" id="ARBA00023157"/>
    </source>
</evidence>
<proteinExistence type="predicted"/>
<evidence type="ECO:0000313" key="3">
    <source>
        <dbReference type="EMBL" id="CAB0029024.1"/>
    </source>
</evidence>
<dbReference type="PANTHER" id="PTHR24252:SF7">
    <property type="entry name" value="HYALIN"/>
    <property type="match status" value="1"/>
</dbReference>
<evidence type="ECO:0000313" key="4">
    <source>
        <dbReference type="Proteomes" id="UP000479190"/>
    </source>
</evidence>
<dbReference type="EMBL" id="CADCXV010000236">
    <property type="protein sequence ID" value="CAB0029024.1"/>
    <property type="molecule type" value="Genomic_DNA"/>
</dbReference>
<dbReference type="Pfam" id="PF00089">
    <property type="entry name" value="Trypsin"/>
    <property type="match status" value="1"/>
</dbReference>
<sequence>MRSRREQSATMRLVQNSVLIIDERHILTASHCVTEDFLHEFLDIPWTVVAGTVDLKDRSSEKSRIVNGDFALPGQFPHQVSIQYLTSNDCTYYGCGGSIMDQWHVITAAHCVTDNVTHEILDLPWTVVAGTVDLKNRGVAVYHDVHLVFIPKSFMDNSPGDLHHDIAILRVYTNREGVIYRSTIDTFYQFSS</sequence>
<dbReference type="PANTHER" id="PTHR24252">
    <property type="entry name" value="ACROSIN-RELATED"/>
    <property type="match status" value="1"/>
</dbReference>
<evidence type="ECO:0000259" key="2">
    <source>
        <dbReference type="Pfam" id="PF00089"/>
    </source>
</evidence>
<dbReference type="AlphaFoldDB" id="A0A6H5HY84"/>